<sequence>MTSSLRPSNLPAHSWSVVDDGVWVATVDGEFAGMAERTASDRFRLTDHVARELGRFRSLAAAQSALVGPPASARAGRRPSRRRFELVSLLGEPTPAKRR</sequence>
<name>A0AA37XBV9_9MICO</name>
<proteinExistence type="predicted"/>
<organism evidence="1 2">
    <name type="scientific">Arenivirga flava</name>
    <dbReference type="NCBI Taxonomy" id="1930060"/>
    <lineage>
        <taxon>Bacteria</taxon>
        <taxon>Bacillati</taxon>
        <taxon>Actinomycetota</taxon>
        <taxon>Actinomycetes</taxon>
        <taxon>Micrococcales</taxon>
        <taxon>Microbacteriaceae</taxon>
        <taxon>Arenivirga</taxon>
    </lineage>
</organism>
<comment type="caution">
    <text evidence="1">The sequence shown here is derived from an EMBL/GenBank/DDBJ whole genome shotgun (WGS) entry which is preliminary data.</text>
</comment>
<dbReference type="RefSeq" id="WP_284233094.1">
    <property type="nucleotide sequence ID" value="NZ_BSUL01000001.1"/>
</dbReference>
<protein>
    <submittedName>
        <fullName evidence="1">Uncharacterized protein</fullName>
    </submittedName>
</protein>
<dbReference type="Proteomes" id="UP001157160">
    <property type="component" value="Unassembled WGS sequence"/>
</dbReference>
<evidence type="ECO:0000313" key="1">
    <source>
        <dbReference type="EMBL" id="GMA29203.1"/>
    </source>
</evidence>
<dbReference type="AlphaFoldDB" id="A0AA37XBV9"/>
<accession>A0AA37XBV9</accession>
<dbReference type="EMBL" id="BSUL01000001">
    <property type="protein sequence ID" value="GMA29203.1"/>
    <property type="molecule type" value="Genomic_DNA"/>
</dbReference>
<keyword evidence="2" id="KW-1185">Reference proteome</keyword>
<evidence type="ECO:0000313" key="2">
    <source>
        <dbReference type="Proteomes" id="UP001157160"/>
    </source>
</evidence>
<gene>
    <name evidence="1" type="ORF">GCM10025874_24560</name>
</gene>
<reference evidence="1 2" key="1">
    <citation type="journal article" date="2014" name="Int. J. Syst. Evol. Microbiol.">
        <title>Complete genome sequence of Corynebacterium casei LMG S-19264T (=DSM 44701T), isolated from a smear-ripened cheese.</title>
        <authorList>
            <consortium name="US DOE Joint Genome Institute (JGI-PGF)"/>
            <person name="Walter F."/>
            <person name="Albersmeier A."/>
            <person name="Kalinowski J."/>
            <person name="Ruckert C."/>
        </authorList>
    </citation>
    <scope>NUCLEOTIDE SEQUENCE [LARGE SCALE GENOMIC DNA]</scope>
    <source>
        <strain evidence="1 2">NBRC 112289</strain>
    </source>
</reference>